<dbReference type="AlphaFoldDB" id="A0A4U0NR92"/>
<reference evidence="3 4" key="1">
    <citation type="submission" date="2019-04" db="EMBL/GenBank/DDBJ databases">
        <title>Streptomyces piniterrae sp. nov., a heliquinomycin-producing actinomycete isolated from rhizosphere soil of Pinus yunnanensis.</title>
        <authorList>
            <person name="Zhuang X."/>
            <person name="Zhao J."/>
        </authorList>
    </citation>
    <scope>NUCLEOTIDE SEQUENCE [LARGE SCALE GENOMIC DNA]</scope>
    <source>
        <strain evidence="4">jys28</strain>
    </source>
</reference>
<dbReference type="SUPFAM" id="SSF53474">
    <property type="entry name" value="alpha/beta-Hydrolases"/>
    <property type="match status" value="1"/>
</dbReference>
<feature type="compositionally biased region" description="Basic and acidic residues" evidence="1">
    <location>
        <begin position="338"/>
        <end position="357"/>
    </location>
</feature>
<dbReference type="Proteomes" id="UP000308697">
    <property type="component" value="Unassembled WGS sequence"/>
</dbReference>
<dbReference type="PANTHER" id="PTHR33840">
    <property type="match status" value="1"/>
</dbReference>
<keyword evidence="4" id="KW-1185">Reference proteome</keyword>
<evidence type="ECO:0000259" key="2">
    <source>
        <dbReference type="Pfam" id="PF09994"/>
    </source>
</evidence>
<accession>A0A4U0NR92</accession>
<feature type="compositionally biased region" description="Polar residues" evidence="1">
    <location>
        <begin position="373"/>
        <end position="388"/>
    </location>
</feature>
<dbReference type="InterPro" id="IPR018712">
    <property type="entry name" value="Tle1-like_cat"/>
</dbReference>
<feature type="region of interest" description="Disordered" evidence="1">
    <location>
        <begin position="335"/>
        <end position="388"/>
    </location>
</feature>
<name>A0A4U0NR92_9ACTN</name>
<evidence type="ECO:0000313" key="4">
    <source>
        <dbReference type="Proteomes" id="UP000308697"/>
    </source>
</evidence>
<protein>
    <submittedName>
        <fullName evidence="3">DUF2235 domain-containing protein</fullName>
    </submittedName>
</protein>
<dbReference type="Pfam" id="PF09994">
    <property type="entry name" value="T6SS_Tle1-like_cat"/>
    <property type="match status" value="1"/>
</dbReference>
<evidence type="ECO:0000256" key="1">
    <source>
        <dbReference type="SAM" id="MobiDB-lite"/>
    </source>
</evidence>
<sequence length="388" mass="43332">MAKRLIVCCDGTWNLADQPSKTNVTKVALSVRPQAAGVEQRVYYHSGVGTSRWERLRGGAFGAGLSGNIMDAYRFLIDAYEPGDVLYLFGFSRGAFTARSLAGLVRNCGILRRENADRIKEAWALYRDRIEKPTGTASTLFRRAYAHETGIHFIGVWDTVGSLGIPDAGPRWLRPVVSRANRRWEFHDTGLSSWVKGAFHALAIDEQRTPFRPTLWHQRAADADSGQELKQVWFSGVHTDVGGGYKETGLSDITLLWMVHQARRYGLEFDAEVLSETGPRHMTADRSIDFRVLPDSLGMVHDSHTGLYRLDAPWHRPIGQAADKQGRLDGCEYLSQSAKERHDKDTSYRPPELDRYLDQGPVRLEEPVPVPATSAQLPPTSTDRTAAA</sequence>
<proteinExistence type="predicted"/>
<evidence type="ECO:0000313" key="3">
    <source>
        <dbReference type="EMBL" id="TJZ57099.1"/>
    </source>
</evidence>
<dbReference type="EMBL" id="SUMB01000002">
    <property type="protein sequence ID" value="TJZ57099.1"/>
    <property type="molecule type" value="Genomic_DNA"/>
</dbReference>
<dbReference type="InterPro" id="IPR029058">
    <property type="entry name" value="AB_hydrolase_fold"/>
</dbReference>
<comment type="caution">
    <text evidence="3">The sequence shown here is derived from an EMBL/GenBank/DDBJ whole genome shotgun (WGS) entry which is preliminary data.</text>
</comment>
<feature type="domain" description="T6SS Phospholipase effector Tle1-like catalytic" evidence="2">
    <location>
        <begin position="3"/>
        <end position="261"/>
    </location>
</feature>
<dbReference type="OrthoDB" id="4378831at2"/>
<dbReference type="RefSeq" id="WP_136738719.1">
    <property type="nucleotide sequence ID" value="NZ_SUMB01000002.1"/>
</dbReference>
<gene>
    <name evidence="3" type="ORF">FCH28_06440</name>
</gene>
<dbReference type="PANTHER" id="PTHR33840:SF1">
    <property type="entry name" value="TLE1 PHOSPHOLIPASE DOMAIN-CONTAINING PROTEIN"/>
    <property type="match status" value="1"/>
</dbReference>
<organism evidence="3 4">
    <name type="scientific">Streptomyces piniterrae</name>
    <dbReference type="NCBI Taxonomy" id="2571125"/>
    <lineage>
        <taxon>Bacteria</taxon>
        <taxon>Bacillati</taxon>
        <taxon>Actinomycetota</taxon>
        <taxon>Actinomycetes</taxon>
        <taxon>Kitasatosporales</taxon>
        <taxon>Streptomycetaceae</taxon>
        <taxon>Streptomyces</taxon>
    </lineage>
</organism>